<protein>
    <submittedName>
        <fullName evidence="2">Putative GNAT family acetyltransferase</fullName>
    </submittedName>
</protein>
<dbReference type="OrthoDB" id="41532at2759"/>
<dbReference type="STRING" id="41067.A0A2I2EYH2"/>
<evidence type="ECO:0000313" key="3">
    <source>
        <dbReference type="Proteomes" id="UP000234585"/>
    </source>
</evidence>
<dbReference type="InterPro" id="IPR000182">
    <property type="entry name" value="GNAT_dom"/>
</dbReference>
<dbReference type="PANTHER" id="PTHR43305:SF1">
    <property type="entry name" value="FAMILY N-ACETYLTRANSFERASE, PUTATIVE (AFU_ORTHOLOGUE AFUA_2G01380)-RELATED"/>
    <property type="match status" value="1"/>
</dbReference>
<dbReference type="PROSITE" id="PS51186">
    <property type="entry name" value="GNAT"/>
    <property type="match status" value="1"/>
</dbReference>
<reference evidence="2 3" key="1">
    <citation type="submission" date="2017-12" db="EMBL/GenBank/DDBJ databases">
        <authorList>
            <consortium name="DOE Joint Genome Institute"/>
            <person name="Haridas S."/>
            <person name="Kjaerbolling I."/>
            <person name="Vesth T.C."/>
            <person name="Frisvad J.C."/>
            <person name="Nybo J.L."/>
            <person name="Theobald S."/>
            <person name="Kuo A."/>
            <person name="Bowyer P."/>
            <person name="Matsuda Y."/>
            <person name="Mondo S."/>
            <person name="Lyhne E.K."/>
            <person name="Kogle M.E."/>
            <person name="Clum A."/>
            <person name="Lipzen A."/>
            <person name="Salamov A."/>
            <person name="Ngan C.Y."/>
            <person name="Daum C."/>
            <person name="Chiniquy J."/>
            <person name="Barry K."/>
            <person name="LaButti K."/>
            <person name="Simmons B.A."/>
            <person name="Magnuson J.K."/>
            <person name="Mortensen U.H."/>
            <person name="Larsen T.O."/>
            <person name="Grigoriev I.V."/>
            <person name="Baker S.E."/>
            <person name="Andersen M.R."/>
            <person name="Nordberg H.P."/>
            <person name="Cantor M.N."/>
            <person name="Hua S.X."/>
        </authorList>
    </citation>
    <scope>NUCLEOTIDE SEQUENCE [LARGE SCALE GENOMIC DNA]</scope>
    <source>
        <strain evidence="2 3">CBS 102.13</strain>
    </source>
</reference>
<dbReference type="EMBL" id="KZ559208">
    <property type="protein sequence ID" value="PLB33425.1"/>
    <property type="molecule type" value="Genomic_DNA"/>
</dbReference>
<dbReference type="SUPFAM" id="SSF55729">
    <property type="entry name" value="Acyl-CoA N-acyltransferases (Nat)"/>
    <property type="match status" value="1"/>
</dbReference>
<dbReference type="GO" id="GO:0016747">
    <property type="term" value="F:acyltransferase activity, transferring groups other than amino-acyl groups"/>
    <property type="evidence" value="ECO:0007669"/>
    <property type="project" value="InterPro"/>
</dbReference>
<proteinExistence type="predicted"/>
<evidence type="ECO:0000259" key="1">
    <source>
        <dbReference type="PROSITE" id="PS51186"/>
    </source>
</evidence>
<gene>
    <name evidence="2" type="ORF">BDW47DRAFT_113958</name>
</gene>
<dbReference type="GeneID" id="36521700"/>
<dbReference type="Proteomes" id="UP000234585">
    <property type="component" value="Unassembled WGS sequence"/>
</dbReference>
<accession>A0A2I2EYH2</accession>
<name>A0A2I2EYH2_ASPCN</name>
<dbReference type="AlphaFoldDB" id="A0A2I2EYH2"/>
<dbReference type="Pfam" id="PF00583">
    <property type="entry name" value="Acetyltransf_1"/>
    <property type="match status" value="1"/>
</dbReference>
<feature type="domain" description="N-acetyltransferase" evidence="1">
    <location>
        <begin position="18"/>
        <end position="182"/>
    </location>
</feature>
<evidence type="ECO:0000313" key="2">
    <source>
        <dbReference type="EMBL" id="PLB33425.1"/>
    </source>
</evidence>
<keyword evidence="3" id="KW-1185">Reference proteome</keyword>
<dbReference type="InterPro" id="IPR052777">
    <property type="entry name" value="Acetyltransferase_Enz"/>
</dbReference>
<dbReference type="CDD" id="cd04301">
    <property type="entry name" value="NAT_SF"/>
    <property type="match status" value="1"/>
</dbReference>
<keyword evidence="2" id="KW-0808">Transferase</keyword>
<dbReference type="RefSeq" id="XP_024667437.1">
    <property type="nucleotide sequence ID" value="XM_024814540.1"/>
</dbReference>
<dbReference type="PANTHER" id="PTHR43305">
    <property type="entry name" value="FAMILY N-ACETYLTRANSFERASE, PUTATIVE (AFU_ORTHOLOGUE AFUA_2G01380)-RELATED"/>
    <property type="match status" value="1"/>
</dbReference>
<dbReference type="Gene3D" id="3.40.630.30">
    <property type="match status" value="1"/>
</dbReference>
<sequence>MEETAEASPFRIITAETPAHTTATKALFTAYAEWLNLDLTFQGFTEELESLPGKYSAPQGEILLAYSTTKPNQPLGCVAVRPLPTNSGVDVDANANANATATCCEMKRLFVSPEARGMGLGKALVDAIVQRARGLGYREMRLDTLPIMAGAIGLYRRAGFGEIAAYYETPLEGTLFLGLKLS</sequence>
<dbReference type="InterPro" id="IPR016181">
    <property type="entry name" value="Acyl_CoA_acyltransferase"/>
</dbReference>
<organism evidence="2 3">
    <name type="scientific">Aspergillus candidus</name>
    <dbReference type="NCBI Taxonomy" id="41067"/>
    <lineage>
        <taxon>Eukaryota</taxon>
        <taxon>Fungi</taxon>
        <taxon>Dikarya</taxon>
        <taxon>Ascomycota</taxon>
        <taxon>Pezizomycotina</taxon>
        <taxon>Eurotiomycetes</taxon>
        <taxon>Eurotiomycetidae</taxon>
        <taxon>Eurotiales</taxon>
        <taxon>Aspergillaceae</taxon>
        <taxon>Aspergillus</taxon>
        <taxon>Aspergillus subgen. Circumdati</taxon>
    </lineage>
</organism>